<accession>A0A381T637</accession>
<evidence type="ECO:0008006" key="2">
    <source>
        <dbReference type="Google" id="ProtNLM"/>
    </source>
</evidence>
<dbReference type="AlphaFoldDB" id="A0A381T637"/>
<proteinExistence type="predicted"/>
<reference evidence="1" key="1">
    <citation type="submission" date="2018-05" db="EMBL/GenBank/DDBJ databases">
        <authorList>
            <person name="Lanie J.A."/>
            <person name="Ng W.-L."/>
            <person name="Kazmierczak K.M."/>
            <person name="Andrzejewski T.M."/>
            <person name="Davidsen T.M."/>
            <person name="Wayne K.J."/>
            <person name="Tettelin H."/>
            <person name="Glass J.I."/>
            <person name="Rusch D."/>
            <person name="Podicherti R."/>
            <person name="Tsui H.-C.T."/>
            <person name="Winkler M.E."/>
        </authorList>
    </citation>
    <scope>NUCLEOTIDE SEQUENCE</scope>
</reference>
<name>A0A381T637_9ZZZZ</name>
<dbReference type="InterPro" id="IPR036249">
    <property type="entry name" value="Thioredoxin-like_sf"/>
</dbReference>
<gene>
    <name evidence="1" type="ORF">METZ01_LOCUS64510</name>
</gene>
<sequence length="100" mass="11630">MIVDMGREYENNLSVYFISVDWLDEKNKVRSFLKNQGVDWQSFIKNENDQKFINGISQEWTGAVPFTILYGKSSGKVVDFWEGEQPETRFRSAIIKAINS</sequence>
<dbReference type="SUPFAM" id="SSF52833">
    <property type="entry name" value="Thioredoxin-like"/>
    <property type="match status" value="1"/>
</dbReference>
<evidence type="ECO:0000313" key="1">
    <source>
        <dbReference type="EMBL" id="SVA11656.1"/>
    </source>
</evidence>
<protein>
    <recommendedName>
        <fullName evidence="2">Thioredoxin-like fold domain-containing protein</fullName>
    </recommendedName>
</protein>
<dbReference type="Gene3D" id="3.40.30.10">
    <property type="entry name" value="Glutaredoxin"/>
    <property type="match status" value="1"/>
</dbReference>
<dbReference type="EMBL" id="UINC01004085">
    <property type="protein sequence ID" value="SVA11656.1"/>
    <property type="molecule type" value="Genomic_DNA"/>
</dbReference>
<organism evidence="1">
    <name type="scientific">marine metagenome</name>
    <dbReference type="NCBI Taxonomy" id="408172"/>
    <lineage>
        <taxon>unclassified sequences</taxon>
        <taxon>metagenomes</taxon>
        <taxon>ecological metagenomes</taxon>
    </lineage>
</organism>